<dbReference type="Proteomes" id="UP000545507">
    <property type="component" value="Unassembled WGS sequence"/>
</dbReference>
<protein>
    <submittedName>
        <fullName evidence="1">Uncharacterized protein</fullName>
    </submittedName>
</protein>
<accession>A0A7Y8GUS7</accession>
<reference evidence="1 2" key="1">
    <citation type="submission" date="2019-09" db="EMBL/GenBank/DDBJ databases">
        <title>Hydrogenophaga aromatica sp. nov., isolated from a para-xylene-degrading enrichment culture.</title>
        <authorList>
            <person name="Tancsics A."/>
            <person name="Banerjee S."/>
        </authorList>
    </citation>
    <scope>NUCLEOTIDE SEQUENCE [LARGE SCALE GENOMIC DNA]</scope>
    <source>
        <strain evidence="1 2">D2P1</strain>
    </source>
</reference>
<comment type="caution">
    <text evidence="1">The sequence shown here is derived from an EMBL/GenBank/DDBJ whole genome shotgun (WGS) entry which is preliminary data.</text>
</comment>
<dbReference type="RefSeq" id="WP_177133762.1">
    <property type="nucleotide sequence ID" value="NZ_JAGPWB010000055.1"/>
</dbReference>
<gene>
    <name evidence="1" type="ORF">F3K02_04470</name>
</gene>
<keyword evidence="2" id="KW-1185">Reference proteome</keyword>
<evidence type="ECO:0000313" key="2">
    <source>
        <dbReference type="Proteomes" id="UP000545507"/>
    </source>
</evidence>
<evidence type="ECO:0000313" key="1">
    <source>
        <dbReference type="EMBL" id="NWF44508.1"/>
    </source>
</evidence>
<dbReference type="AlphaFoldDB" id="A0A7Y8GUS7"/>
<name>A0A7Y8GUS7_9BURK</name>
<proteinExistence type="predicted"/>
<sequence>MKRVVLHIDRLVLRGFDREDQAGIAEGLRAELGRLLATPQAAQALMAQHSVPRLKVAALRIAPGAQATAVGEQTAQGIVRGMQS</sequence>
<organism evidence="1 2">
    <name type="scientific">Hydrogenophaga aromaticivorans</name>
    <dbReference type="NCBI Taxonomy" id="2610898"/>
    <lineage>
        <taxon>Bacteria</taxon>
        <taxon>Pseudomonadati</taxon>
        <taxon>Pseudomonadota</taxon>
        <taxon>Betaproteobacteria</taxon>
        <taxon>Burkholderiales</taxon>
        <taxon>Comamonadaceae</taxon>
        <taxon>Hydrogenophaga</taxon>
    </lineage>
</organism>
<dbReference type="EMBL" id="VYGV01000006">
    <property type="protein sequence ID" value="NWF44508.1"/>
    <property type="molecule type" value="Genomic_DNA"/>
</dbReference>